<proteinExistence type="predicted"/>
<reference evidence="1" key="1">
    <citation type="submission" date="2020-12" db="EMBL/GenBank/DDBJ databases">
        <title>Genomic characterization of non-nitrogen-fixing Frankia strains.</title>
        <authorList>
            <person name="Carlos-Shanley C."/>
            <person name="Guerra T."/>
            <person name="Hahn D."/>
        </authorList>
    </citation>
    <scope>NUCLEOTIDE SEQUENCE</scope>
    <source>
        <strain evidence="1">CN6</strain>
    </source>
</reference>
<accession>A0A937RAR9</accession>
<organism evidence="1 2">
    <name type="scientific">Frankia nepalensis</name>
    <dbReference type="NCBI Taxonomy" id="1836974"/>
    <lineage>
        <taxon>Bacteria</taxon>
        <taxon>Bacillati</taxon>
        <taxon>Actinomycetota</taxon>
        <taxon>Actinomycetes</taxon>
        <taxon>Frankiales</taxon>
        <taxon>Frankiaceae</taxon>
        <taxon>Frankia</taxon>
    </lineage>
</organism>
<sequence length="54" mass="5792">MNVEDLILISVDDHLVEPPNMFEGRLPARFDSVNPAAVLSASDLRSTSPGETPA</sequence>
<keyword evidence="2" id="KW-1185">Reference proteome</keyword>
<dbReference type="RefSeq" id="WP_203000124.1">
    <property type="nucleotide sequence ID" value="NZ_JADWYU010000204.1"/>
</dbReference>
<name>A0A937RAR9_9ACTN</name>
<comment type="caution">
    <text evidence="1">The sequence shown here is derived from an EMBL/GenBank/DDBJ whole genome shotgun (WGS) entry which is preliminary data.</text>
</comment>
<dbReference type="EMBL" id="JAEACQ010000154">
    <property type="protein sequence ID" value="MBL7627020.1"/>
    <property type="molecule type" value="Genomic_DNA"/>
</dbReference>
<gene>
    <name evidence="1" type="ORF">I7412_07545</name>
</gene>
<evidence type="ECO:0000313" key="2">
    <source>
        <dbReference type="Proteomes" id="UP000604475"/>
    </source>
</evidence>
<protein>
    <recommendedName>
        <fullName evidence="3">Amidohydrolase</fullName>
    </recommendedName>
</protein>
<dbReference type="Proteomes" id="UP000604475">
    <property type="component" value="Unassembled WGS sequence"/>
</dbReference>
<evidence type="ECO:0008006" key="3">
    <source>
        <dbReference type="Google" id="ProtNLM"/>
    </source>
</evidence>
<evidence type="ECO:0000313" key="1">
    <source>
        <dbReference type="EMBL" id="MBL7627020.1"/>
    </source>
</evidence>
<dbReference type="AlphaFoldDB" id="A0A937RAR9"/>